<dbReference type="OrthoDB" id="9764808at2"/>
<dbReference type="RefSeq" id="WP_146799093.1">
    <property type="nucleotide sequence ID" value="NZ_VOLP01000009.1"/>
</dbReference>
<evidence type="ECO:0000313" key="3">
    <source>
        <dbReference type="EMBL" id="TWX69194.1"/>
    </source>
</evidence>
<dbReference type="SUPFAM" id="SSF109604">
    <property type="entry name" value="HD-domain/PDEase-like"/>
    <property type="match status" value="1"/>
</dbReference>
<feature type="domain" description="HD-GYP" evidence="1">
    <location>
        <begin position="143"/>
        <end position="338"/>
    </location>
</feature>
<sequence length="409" mass="46246">MSKIIPSEITETISIDQLKPGMYVKSFSDNKNLKIKSEGYISCHESITQLRNADIVQLVIVPDKEKQTVNVVSAFANIKTKQPLVPKNKSPEKTGISLDSEMKKANDLYKNAKLLQEKIISQIRHEKSIKITEVEETTNAMVDSIFRNQDALTCMSRFQSKDSYLVEHSLNVSILMSVFAKHLGFDKRLIQELALGAFLHDIGKILLPSDILNKLRPLEPKEQNIIRSHVALGLKILEDSPSISHSAMTMIQEHHERLDGSGYPKQLKGDAISKYGKMIAIIDSYDAMTCDRAYKKSIPPINAFKTLIAAPECYDEELVESFIQCMGVYPVGTLVKLNSGKLGLISRLNKQKPLHPYVRVFYNIRLNQAIPIKEINLSESKYKDQIDCCIRPEEFNLNLLGFFKTAFID</sequence>
<dbReference type="Proteomes" id="UP000321525">
    <property type="component" value="Unassembled WGS sequence"/>
</dbReference>
<comment type="caution">
    <text evidence="3">The sequence shown here is derived from an EMBL/GenBank/DDBJ whole genome shotgun (WGS) entry which is preliminary data.</text>
</comment>
<organism evidence="3 5">
    <name type="scientific">Colwellia hornerae</name>
    <dbReference type="NCBI Taxonomy" id="89402"/>
    <lineage>
        <taxon>Bacteria</taxon>
        <taxon>Pseudomonadati</taxon>
        <taxon>Pseudomonadota</taxon>
        <taxon>Gammaproteobacteria</taxon>
        <taxon>Alteromonadales</taxon>
        <taxon>Colwelliaceae</taxon>
        <taxon>Colwellia</taxon>
    </lineage>
</organism>
<dbReference type="PANTHER" id="PTHR43155">
    <property type="entry name" value="CYCLIC DI-GMP PHOSPHODIESTERASE PA4108-RELATED"/>
    <property type="match status" value="1"/>
</dbReference>
<dbReference type="AlphaFoldDB" id="A0A5C6QJS4"/>
<dbReference type="InterPro" id="IPR003607">
    <property type="entry name" value="HD/PDEase_dom"/>
</dbReference>
<dbReference type="EMBL" id="VOLR01000008">
    <property type="protein sequence ID" value="TWX60864.1"/>
    <property type="molecule type" value="Genomic_DNA"/>
</dbReference>
<evidence type="ECO:0000313" key="5">
    <source>
        <dbReference type="Proteomes" id="UP000321917"/>
    </source>
</evidence>
<evidence type="ECO:0000313" key="4">
    <source>
        <dbReference type="Proteomes" id="UP000321525"/>
    </source>
</evidence>
<keyword evidence="4" id="KW-1185">Reference proteome</keyword>
<dbReference type="NCBIfam" id="TIGR00277">
    <property type="entry name" value="HDIG"/>
    <property type="match status" value="1"/>
</dbReference>
<dbReference type="Pfam" id="PF13487">
    <property type="entry name" value="HD_5"/>
    <property type="match status" value="1"/>
</dbReference>
<evidence type="ECO:0000313" key="2">
    <source>
        <dbReference type="EMBL" id="TWX60864.1"/>
    </source>
</evidence>
<dbReference type="Gene3D" id="1.10.3210.10">
    <property type="entry name" value="Hypothetical protein af1432"/>
    <property type="match status" value="1"/>
</dbReference>
<dbReference type="InterPro" id="IPR037522">
    <property type="entry name" value="HD_GYP_dom"/>
</dbReference>
<dbReference type="InterPro" id="IPR006675">
    <property type="entry name" value="HDIG_dom"/>
</dbReference>
<accession>A0A5C6QJS4</accession>
<dbReference type="EMBL" id="VOLQ01000008">
    <property type="protein sequence ID" value="TWX69194.1"/>
    <property type="molecule type" value="Genomic_DNA"/>
</dbReference>
<dbReference type="Pfam" id="PF11871">
    <property type="entry name" value="DUF3391"/>
    <property type="match status" value="1"/>
</dbReference>
<evidence type="ECO:0000259" key="1">
    <source>
        <dbReference type="PROSITE" id="PS51832"/>
    </source>
</evidence>
<dbReference type="SMART" id="SM00471">
    <property type="entry name" value="HDc"/>
    <property type="match status" value="1"/>
</dbReference>
<dbReference type="InterPro" id="IPR021812">
    <property type="entry name" value="DUF3391"/>
</dbReference>
<dbReference type="CDD" id="cd00077">
    <property type="entry name" value="HDc"/>
    <property type="match status" value="1"/>
</dbReference>
<dbReference type="GO" id="GO:0008081">
    <property type="term" value="F:phosphoric diester hydrolase activity"/>
    <property type="evidence" value="ECO:0007669"/>
    <property type="project" value="UniProtKB-ARBA"/>
</dbReference>
<dbReference type="Proteomes" id="UP000321917">
    <property type="component" value="Unassembled WGS sequence"/>
</dbReference>
<protein>
    <submittedName>
        <fullName evidence="3">HD-GYP domain-containing protein</fullName>
    </submittedName>
</protein>
<dbReference type="PROSITE" id="PS51832">
    <property type="entry name" value="HD_GYP"/>
    <property type="match status" value="1"/>
</dbReference>
<reference evidence="3 5" key="1">
    <citation type="submission" date="2019-07" db="EMBL/GenBank/DDBJ databases">
        <title>Genomes of sea-ice associated Colwellia species.</title>
        <authorList>
            <person name="Bowman J.P."/>
        </authorList>
    </citation>
    <scope>NUCLEOTIDE SEQUENCE [LARGE SCALE GENOMIC DNA]</scope>
    <source>
        <strain evidence="2 4">ACAM 607</strain>
        <strain evidence="3 5">IC036</strain>
    </source>
</reference>
<gene>
    <name evidence="2" type="ORF">ESZ26_07315</name>
    <name evidence="3" type="ORF">ESZ27_06075</name>
</gene>
<dbReference type="PANTHER" id="PTHR43155:SF2">
    <property type="entry name" value="CYCLIC DI-GMP PHOSPHODIESTERASE PA4108"/>
    <property type="match status" value="1"/>
</dbReference>
<proteinExistence type="predicted"/>
<name>A0A5C6QJS4_9GAMM</name>